<feature type="transmembrane region" description="Helical" evidence="2">
    <location>
        <begin position="80"/>
        <end position="100"/>
    </location>
</feature>
<keyword evidence="2" id="KW-0472">Membrane</keyword>
<evidence type="ECO:0000256" key="2">
    <source>
        <dbReference type="SAM" id="Phobius"/>
    </source>
</evidence>
<proteinExistence type="predicted"/>
<accession>A0AA38XIK7</accession>
<protein>
    <submittedName>
        <fullName evidence="3">Uncharacterized protein</fullName>
    </submittedName>
</protein>
<keyword evidence="2" id="KW-0812">Transmembrane</keyword>
<feature type="transmembrane region" description="Helical" evidence="2">
    <location>
        <begin position="27"/>
        <end position="59"/>
    </location>
</feature>
<comment type="caution">
    <text evidence="3">The sequence shown here is derived from an EMBL/GenBank/DDBJ whole genome shotgun (WGS) entry which is preliminary data.</text>
</comment>
<dbReference type="AlphaFoldDB" id="A0AA38XIK7"/>
<feature type="compositionally biased region" description="Acidic residues" evidence="1">
    <location>
        <begin position="197"/>
        <end position="206"/>
    </location>
</feature>
<evidence type="ECO:0000313" key="3">
    <source>
        <dbReference type="EMBL" id="KAJ9614089.1"/>
    </source>
</evidence>
<sequence length="206" mass="22771">MAPPSKPTWSWNLENTLRLLLLLNNSIALALSFACMQVVFFVLGSIHCISLVFNLFVLLPKTRSKRLKLSRRDGHEKPCPSLIILATDVLAVLAFLSLYISSTISITGQPRPRGGWSWSWGPTLIMVYASIGGLTAFVMHAVIAVKNLHAYIRYRDSGRCTLCHQVIGVALPESDEEVATTPSHSRHSLSANSQGEHEDDMLVMKT</sequence>
<keyword evidence="2" id="KW-1133">Transmembrane helix</keyword>
<organism evidence="3 4">
    <name type="scientific">Cladophialophora chaetospira</name>
    <dbReference type="NCBI Taxonomy" id="386627"/>
    <lineage>
        <taxon>Eukaryota</taxon>
        <taxon>Fungi</taxon>
        <taxon>Dikarya</taxon>
        <taxon>Ascomycota</taxon>
        <taxon>Pezizomycotina</taxon>
        <taxon>Eurotiomycetes</taxon>
        <taxon>Chaetothyriomycetidae</taxon>
        <taxon>Chaetothyriales</taxon>
        <taxon>Herpotrichiellaceae</taxon>
        <taxon>Cladophialophora</taxon>
    </lineage>
</organism>
<gene>
    <name evidence="3" type="ORF">H2200_002225</name>
</gene>
<feature type="transmembrane region" description="Helical" evidence="2">
    <location>
        <begin position="120"/>
        <end position="145"/>
    </location>
</feature>
<evidence type="ECO:0000256" key="1">
    <source>
        <dbReference type="SAM" id="MobiDB-lite"/>
    </source>
</evidence>
<evidence type="ECO:0000313" key="4">
    <source>
        <dbReference type="Proteomes" id="UP001172673"/>
    </source>
</evidence>
<feature type="region of interest" description="Disordered" evidence="1">
    <location>
        <begin position="180"/>
        <end position="206"/>
    </location>
</feature>
<feature type="compositionally biased region" description="Polar residues" evidence="1">
    <location>
        <begin position="180"/>
        <end position="194"/>
    </location>
</feature>
<keyword evidence="4" id="KW-1185">Reference proteome</keyword>
<dbReference type="PROSITE" id="PS51257">
    <property type="entry name" value="PROKAR_LIPOPROTEIN"/>
    <property type="match status" value="1"/>
</dbReference>
<dbReference type="EMBL" id="JAPDRK010000003">
    <property type="protein sequence ID" value="KAJ9614089.1"/>
    <property type="molecule type" value="Genomic_DNA"/>
</dbReference>
<dbReference type="Proteomes" id="UP001172673">
    <property type="component" value="Unassembled WGS sequence"/>
</dbReference>
<name>A0AA38XIK7_9EURO</name>
<reference evidence="3" key="1">
    <citation type="submission" date="2022-10" db="EMBL/GenBank/DDBJ databases">
        <title>Culturing micro-colonial fungi from biological soil crusts in the Mojave desert and describing Neophaeococcomyces mojavensis, and introducing the new genera and species Taxawa tesnikishii.</title>
        <authorList>
            <person name="Kurbessoian T."/>
            <person name="Stajich J.E."/>
        </authorList>
    </citation>
    <scope>NUCLEOTIDE SEQUENCE</scope>
    <source>
        <strain evidence="3">TK_41</strain>
    </source>
</reference>